<evidence type="ECO:0008006" key="3">
    <source>
        <dbReference type="Google" id="ProtNLM"/>
    </source>
</evidence>
<sequence length="229" mass="25785">MANGRYDVTVLEHYLKRVYGRRQRLFDSDRAGSSGIKIAVTGFIFPPKYITALDCHLQDGGIGEFNNPIDAAKWEARLIWPAALEPDFVVSTGTGYATGPGTSTWLPPCLSRTFLNGICKSIEFSSESEMTFKRHMQGESERHNKFRLTLPLADVPALDDAQRIPELREKAHTQAETDSEIQTIVQAMLCTQFFLELDALPIYSFGLEKNIPSLRLSKTEIPYLVRLRS</sequence>
<protein>
    <recommendedName>
        <fullName evidence="3">PNPLA domain-containing protein</fullName>
    </recommendedName>
</protein>
<comment type="caution">
    <text evidence="1">The sequence shown here is derived from an EMBL/GenBank/DDBJ whole genome shotgun (WGS) entry which is preliminary data.</text>
</comment>
<dbReference type="SUPFAM" id="SSF52151">
    <property type="entry name" value="FabD/lysophospholipase-like"/>
    <property type="match status" value="1"/>
</dbReference>
<evidence type="ECO:0000313" key="2">
    <source>
        <dbReference type="Proteomes" id="UP001521116"/>
    </source>
</evidence>
<dbReference type="EMBL" id="JAJVDC020000176">
    <property type="protein sequence ID" value="KAL1620002.1"/>
    <property type="molecule type" value="Genomic_DNA"/>
</dbReference>
<reference evidence="1 2" key="1">
    <citation type="submission" date="2024-02" db="EMBL/GenBank/DDBJ databases">
        <title>De novo assembly and annotation of 12 fungi associated with fruit tree decline syndrome in Ontario, Canada.</title>
        <authorList>
            <person name="Sulman M."/>
            <person name="Ellouze W."/>
            <person name="Ilyukhin E."/>
        </authorList>
    </citation>
    <scope>NUCLEOTIDE SEQUENCE [LARGE SCALE GENOMIC DNA]</scope>
    <source>
        <strain evidence="1 2">M1-105</strain>
    </source>
</reference>
<proteinExistence type="predicted"/>
<keyword evidence="2" id="KW-1185">Reference proteome</keyword>
<evidence type="ECO:0000313" key="1">
    <source>
        <dbReference type="EMBL" id="KAL1620002.1"/>
    </source>
</evidence>
<accession>A0ABR3SGN9</accession>
<dbReference type="Proteomes" id="UP001521116">
    <property type="component" value="Unassembled WGS sequence"/>
</dbReference>
<name>A0ABR3SGN9_9PEZI</name>
<dbReference type="Gene3D" id="3.40.1090.10">
    <property type="entry name" value="Cytosolic phospholipase A2 catalytic domain"/>
    <property type="match status" value="1"/>
</dbReference>
<organism evidence="1 2">
    <name type="scientific">Neofusicoccum ribis</name>
    <dbReference type="NCBI Taxonomy" id="45134"/>
    <lineage>
        <taxon>Eukaryota</taxon>
        <taxon>Fungi</taxon>
        <taxon>Dikarya</taxon>
        <taxon>Ascomycota</taxon>
        <taxon>Pezizomycotina</taxon>
        <taxon>Dothideomycetes</taxon>
        <taxon>Dothideomycetes incertae sedis</taxon>
        <taxon>Botryosphaeriales</taxon>
        <taxon>Botryosphaeriaceae</taxon>
        <taxon>Neofusicoccum</taxon>
    </lineage>
</organism>
<gene>
    <name evidence="1" type="ORF">SLS56_009846</name>
</gene>
<dbReference type="InterPro" id="IPR016035">
    <property type="entry name" value="Acyl_Trfase/lysoPLipase"/>
</dbReference>